<dbReference type="AlphaFoldDB" id="A0A2B7Y055"/>
<name>A0A2B7Y055_POLH7</name>
<comment type="caution">
    <text evidence="1">The sequence shown here is derived from an EMBL/GenBank/DDBJ whole genome shotgun (WGS) entry which is preliminary data.</text>
</comment>
<evidence type="ECO:0000313" key="1">
    <source>
        <dbReference type="EMBL" id="PGH14660.1"/>
    </source>
</evidence>
<protein>
    <submittedName>
        <fullName evidence="1">Uncharacterized protein</fullName>
    </submittedName>
</protein>
<organism evidence="1 2">
    <name type="scientific">Polytolypa hystricis (strain UAMH7299)</name>
    <dbReference type="NCBI Taxonomy" id="1447883"/>
    <lineage>
        <taxon>Eukaryota</taxon>
        <taxon>Fungi</taxon>
        <taxon>Dikarya</taxon>
        <taxon>Ascomycota</taxon>
        <taxon>Pezizomycotina</taxon>
        <taxon>Eurotiomycetes</taxon>
        <taxon>Eurotiomycetidae</taxon>
        <taxon>Onygenales</taxon>
        <taxon>Onygenales incertae sedis</taxon>
        <taxon>Polytolypa</taxon>
    </lineage>
</organism>
<evidence type="ECO:0000313" key="2">
    <source>
        <dbReference type="Proteomes" id="UP000224634"/>
    </source>
</evidence>
<accession>A0A2B7Y055</accession>
<sequence>MVTTDVTTDPTLKAQIDDALHKCTVVVAGAGPSADPATNINIDQYFSASEPVLLPMSLSVDEDADRVTVWKGEKG</sequence>
<dbReference type="Proteomes" id="UP000224634">
    <property type="component" value="Unassembled WGS sequence"/>
</dbReference>
<reference evidence="1 2" key="1">
    <citation type="submission" date="2017-10" db="EMBL/GenBank/DDBJ databases">
        <title>Comparative genomics in systemic dimorphic fungi from Ajellomycetaceae.</title>
        <authorList>
            <person name="Munoz J.F."/>
            <person name="Mcewen J.G."/>
            <person name="Clay O.K."/>
            <person name="Cuomo C.A."/>
        </authorList>
    </citation>
    <scope>NUCLEOTIDE SEQUENCE [LARGE SCALE GENOMIC DNA]</scope>
    <source>
        <strain evidence="1 2">UAMH7299</strain>
    </source>
</reference>
<dbReference type="EMBL" id="PDNA01000091">
    <property type="protein sequence ID" value="PGH14660.1"/>
    <property type="molecule type" value="Genomic_DNA"/>
</dbReference>
<proteinExistence type="predicted"/>
<gene>
    <name evidence="1" type="ORF">AJ80_05841</name>
</gene>
<keyword evidence="2" id="KW-1185">Reference proteome</keyword>